<dbReference type="Pfam" id="PF04909">
    <property type="entry name" value="Amidohydro_2"/>
    <property type="match status" value="1"/>
</dbReference>
<keyword evidence="1" id="KW-0456">Lyase</keyword>
<dbReference type="AlphaFoldDB" id="A0A7I7UMW3"/>
<proteinExistence type="predicted"/>
<evidence type="ECO:0000313" key="3">
    <source>
        <dbReference type="EMBL" id="BBY82792.1"/>
    </source>
</evidence>
<dbReference type="EMBL" id="AP022599">
    <property type="protein sequence ID" value="BBY82792.1"/>
    <property type="molecule type" value="Genomic_DNA"/>
</dbReference>
<organism evidence="3 4">
    <name type="scientific">Mycolicibacterium pulveris</name>
    <name type="common">Mycobacterium pulveris</name>
    <dbReference type="NCBI Taxonomy" id="36813"/>
    <lineage>
        <taxon>Bacteria</taxon>
        <taxon>Bacillati</taxon>
        <taxon>Actinomycetota</taxon>
        <taxon>Actinomycetes</taxon>
        <taxon>Mycobacteriales</taxon>
        <taxon>Mycobacteriaceae</taxon>
        <taxon>Mycolicibacterium</taxon>
    </lineage>
</organism>
<evidence type="ECO:0000313" key="4">
    <source>
        <dbReference type="Proteomes" id="UP000467252"/>
    </source>
</evidence>
<dbReference type="PANTHER" id="PTHR21240:SF28">
    <property type="entry name" value="ISO-OROTATE DECARBOXYLASE (EUROFUNG)"/>
    <property type="match status" value="1"/>
</dbReference>
<keyword evidence="3" id="KW-0378">Hydrolase</keyword>
<dbReference type="SUPFAM" id="SSF51556">
    <property type="entry name" value="Metallo-dependent hydrolases"/>
    <property type="match status" value="1"/>
</dbReference>
<dbReference type="InterPro" id="IPR032465">
    <property type="entry name" value="ACMSD"/>
</dbReference>
<dbReference type="GO" id="GO:0016831">
    <property type="term" value="F:carboxy-lyase activity"/>
    <property type="evidence" value="ECO:0007669"/>
    <property type="project" value="InterPro"/>
</dbReference>
<dbReference type="InterPro" id="IPR006680">
    <property type="entry name" value="Amidohydro-rel"/>
</dbReference>
<dbReference type="Proteomes" id="UP000467252">
    <property type="component" value="Chromosome"/>
</dbReference>
<sequence length="392" mass="43871">MPLKNKALLWLYARLLHVPSFSPGRTSEALVIEHPDGGKTPVIDASVHIFCKSNKDLRSILREPFKSRGFPDYEMDWYGAPGGEYAPGTEGPDRQYPGSDPELVGKHLFDDGGVDFAVLHPMTRGIMPDRHLGTALAAAHNEMLVTRWLEDNPYAERYRGTIRINPDDIAGSLREIAKYKDHPRVVQLGVPLQSRELYGKPQFWPLWEAAIEANLPVAVHIEVGAGIAAAPTPSGNTRTYEQYVGFMALNYLYHLMNMIAEGVFERMPALKFVWADGAADLLTPFIWRMDCFGRPHLEQTPWAPKMPSDYLPGHVYFVQGALDGPGDTEFAGEWFGFTGKDNMVMFGSSYPHWQLNKLTVPSSYTAEQRDKLCWRNAAELYGIDVEASVGAK</sequence>
<dbReference type="PANTHER" id="PTHR21240">
    <property type="entry name" value="2-AMINO-3-CARBOXYLMUCONATE-6-SEMIALDEHYDE DECARBOXYLASE"/>
    <property type="match status" value="1"/>
</dbReference>
<evidence type="ECO:0000256" key="1">
    <source>
        <dbReference type="ARBA" id="ARBA00023239"/>
    </source>
</evidence>
<dbReference type="GO" id="GO:0019748">
    <property type="term" value="P:secondary metabolic process"/>
    <property type="evidence" value="ECO:0007669"/>
    <property type="project" value="TreeGrafter"/>
</dbReference>
<accession>A0A7I7UMW3</accession>
<name>A0A7I7UMW3_MYCPV</name>
<protein>
    <submittedName>
        <fullName evidence="3">Amidohydrolase</fullName>
    </submittedName>
</protein>
<feature type="domain" description="Amidohydrolase-related" evidence="2">
    <location>
        <begin position="92"/>
        <end position="383"/>
    </location>
</feature>
<reference evidence="3 4" key="1">
    <citation type="journal article" date="2019" name="Emerg. Microbes Infect.">
        <title>Comprehensive subspecies identification of 175 nontuberculous mycobacteria species based on 7547 genomic profiles.</title>
        <authorList>
            <person name="Matsumoto Y."/>
            <person name="Kinjo T."/>
            <person name="Motooka D."/>
            <person name="Nabeya D."/>
            <person name="Jung N."/>
            <person name="Uechi K."/>
            <person name="Horii T."/>
            <person name="Iida T."/>
            <person name="Fujita J."/>
            <person name="Nakamura S."/>
        </authorList>
    </citation>
    <scope>NUCLEOTIDE SEQUENCE [LARGE SCALE GENOMIC DNA]</scope>
    <source>
        <strain evidence="3 4">JCM 6370</strain>
    </source>
</reference>
<dbReference type="InterPro" id="IPR032466">
    <property type="entry name" value="Metal_Hydrolase"/>
</dbReference>
<dbReference type="Gene3D" id="3.20.20.140">
    <property type="entry name" value="Metal-dependent hydrolases"/>
    <property type="match status" value="1"/>
</dbReference>
<keyword evidence="4" id="KW-1185">Reference proteome</keyword>
<gene>
    <name evidence="3" type="ORF">MPUL_39500</name>
</gene>
<dbReference type="GO" id="GO:0016787">
    <property type="term" value="F:hydrolase activity"/>
    <property type="evidence" value="ECO:0007669"/>
    <property type="project" value="UniProtKB-KW"/>
</dbReference>
<evidence type="ECO:0000259" key="2">
    <source>
        <dbReference type="Pfam" id="PF04909"/>
    </source>
</evidence>
<dbReference type="GO" id="GO:0005737">
    <property type="term" value="C:cytoplasm"/>
    <property type="evidence" value="ECO:0007669"/>
    <property type="project" value="TreeGrafter"/>
</dbReference>